<dbReference type="GO" id="GO:0005737">
    <property type="term" value="C:cytoplasm"/>
    <property type="evidence" value="ECO:0007669"/>
    <property type="project" value="UniProtKB-SubCell"/>
</dbReference>
<dbReference type="InterPro" id="IPR027417">
    <property type="entry name" value="P-loop_NTPase"/>
</dbReference>
<comment type="subunit">
    <text evidence="6">Interacts with ctc. Interacts with the immature 50S ribosome subunit. 2 molecules of rbgA bind to one 50S subunit.</text>
</comment>
<keyword evidence="11" id="KW-1185">Reference proteome</keyword>
<dbReference type="PIRSF" id="PIRSF006230">
    <property type="entry name" value="MG442"/>
    <property type="match status" value="1"/>
</dbReference>
<evidence type="ECO:0000313" key="11">
    <source>
        <dbReference type="Proteomes" id="UP000469125"/>
    </source>
</evidence>
<dbReference type="PANTHER" id="PTHR45782">
    <property type="entry name" value="MITOCHONDRIAL RIBOSOME-ASSOCIATED GTPASE 1"/>
    <property type="match status" value="1"/>
</dbReference>
<gene>
    <name evidence="10" type="primary">ylqF</name>
    <name evidence="10" type="ORF">GMD78_16300</name>
</gene>
<dbReference type="InterPro" id="IPR030378">
    <property type="entry name" value="G_CP_dom"/>
</dbReference>
<feature type="binding site" evidence="8">
    <location>
        <begin position="130"/>
        <end position="135"/>
    </location>
    <ligand>
        <name>GTP</name>
        <dbReference type="ChEBI" id="CHEBI:37565"/>
    </ligand>
</feature>
<keyword evidence="4 7" id="KW-0342">GTP-binding</keyword>
<comment type="subcellular location">
    <subcellularLocation>
        <location evidence="7">Cytoplasm</location>
    </subcellularLocation>
</comment>
<dbReference type="GO" id="GO:0006412">
    <property type="term" value="P:translation"/>
    <property type="evidence" value="ECO:0007669"/>
    <property type="project" value="TreeGrafter"/>
</dbReference>
<proteinExistence type="inferred from homology"/>
<dbReference type="GO" id="GO:0005525">
    <property type="term" value="F:GTP binding"/>
    <property type="evidence" value="ECO:0007669"/>
    <property type="project" value="UniProtKB-KW"/>
</dbReference>
<dbReference type="InterPro" id="IPR019991">
    <property type="entry name" value="GTP-bd_ribosome_bgen"/>
</dbReference>
<evidence type="ECO:0000256" key="3">
    <source>
        <dbReference type="ARBA" id="ARBA00022741"/>
    </source>
</evidence>
<evidence type="ECO:0000256" key="2">
    <source>
        <dbReference type="ARBA" id="ARBA00022517"/>
    </source>
</evidence>
<sequence length="283" mass="32509">MTIQWFPGHMAKARREVEEKLKLVDFVIELVDARAPLSSQNPMLHQVLQNKSKMIVLMKKDLADMKETDKWIAYFKERNITAIAVNVNDKADIKRVIQLAKELGQEKMEKLKKKGIQPRASRAMIVGIPNVGKSTLINRLANKKIAKTGDRPGVTKHQLWIKVKKDFELLDTPGILWPKFEDELVGYRLAAIGTIKDQLLSLQDIVAFVIKYMQEHYPRLIEERYHIDQDMQDMWDIFVKIGKQHGALESGGNVNFDKVSDIVIRDLRTGRLGNITLETPDEN</sequence>
<accession>A0A6N8FKN2</accession>
<dbReference type="SUPFAM" id="SSF52540">
    <property type="entry name" value="P-loop containing nucleoside triphosphate hydrolases"/>
    <property type="match status" value="1"/>
</dbReference>
<dbReference type="Gene3D" id="3.40.50.300">
    <property type="entry name" value="P-loop containing nucleotide triphosphate hydrolases"/>
    <property type="match status" value="1"/>
</dbReference>
<evidence type="ECO:0000259" key="9">
    <source>
        <dbReference type="PROSITE" id="PS51721"/>
    </source>
</evidence>
<comment type="caution">
    <text evidence="10">The sequence shown here is derived from an EMBL/GenBank/DDBJ whole genome shotgun (WGS) entry which is preliminary data.</text>
</comment>
<evidence type="ECO:0000256" key="6">
    <source>
        <dbReference type="ARBA" id="ARBA00025856"/>
    </source>
</evidence>
<dbReference type="Pfam" id="PF01926">
    <property type="entry name" value="MMR_HSR1"/>
    <property type="match status" value="1"/>
</dbReference>
<feature type="domain" description="CP-type G" evidence="9">
    <location>
        <begin position="14"/>
        <end position="178"/>
    </location>
</feature>
<dbReference type="PANTHER" id="PTHR45782:SF4">
    <property type="entry name" value="MITOCHONDRIAL RIBOSOME-ASSOCIATED GTPASE 1"/>
    <property type="match status" value="1"/>
</dbReference>
<dbReference type="FunFam" id="3.40.50.300:FF:000590">
    <property type="entry name" value="Ribosome biogenesis GTPase A"/>
    <property type="match status" value="1"/>
</dbReference>
<dbReference type="Proteomes" id="UP000469125">
    <property type="component" value="Unassembled WGS sequence"/>
</dbReference>
<evidence type="ECO:0000256" key="1">
    <source>
        <dbReference type="ARBA" id="ARBA00014898"/>
    </source>
</evidence>
<dbReference type="GO" id="GO:0042254">
    <property type="term" value="P:ribosome biogenesis"/>
    <property type="evidence" value="ECO:0007669"/>
    <property type="project" value="UniProtKB-KW"/>
</dbReference>
<evidence type="ECO:0000313" key="10">
    <source>
        <dbReference type="EMBL" id="MUK89933.1"/>
    </source>
</evidence>
<evidence type="ECO:0000256" key="4">
    <source>
        <dbReference type="ARBA" id="ARBA00023134"/>
    </source>
</evidence>
<dbReference type="InterPro" id="IPR006073">
    <property type="entry name" value="GTP-bd"/>
</dbReference>
<keyword evidence="3 7" id="KW-0547">Nucleotide-binding</keyword>
<evidence type="ECO:0000256" key="7">
    <source>
        <dbReference type="PIRNR" id="PIRNR006230"/>
    </source>
</evidence>
<evidence type="ECO:0000256" key="8">
    <source>
        <dbReference type="PIRSR" id="PIRSR006230-1"/>
    </source>
</evidence>
<reference evidence="10 11" key="1">
    <citation type="submission" date="2019-11" db="EMBL/GenBank/DDBJ databases">
        <authorList>
            <person name="Li X."/>
        </authorList>
    </citation>
    <scope>NUCLEOTIDE SEQUENCE [LARGE SCALE GENOMIC DNA]</scope>
    <source>
        <strain evidence="10 11">L9</strain>
    </source>
</reference>
<comment type="similarity">
    <text evidence="7">Belongs to the TRAFAC class YlqF/YawG GTPase family. MTG1 subfamily.</text>
</comment>
<dbReference type="RefSeq" id="WP_155670233.1">
    <property type="nucleotide sequence ID" value="NZ_WOCA01000015.1"/>
</dbReference>
<comment type="function">
    <text evidence="7">Required for a late step of 50S ribosomal subunit assembly. Has GTPase activity.</text>
</comment>
<dbReference type="CDD" id="cd01856">
    <property type="entry name" value="YlqF"/>
    <property type="match status" value="1"/>
</dbReference>
<feature type="binding site" evidence="8">
    <location>
        <position position="174"/>
    </location>
    <ligand>
        <name>GTP</name>
        <dbReference type="ChEBI" id="CHEBI:37565"/>
    </ligand>
</feature>
<dbReference type="PROSITE" id="PS51721">
    <property type="entry name" value="G_CP"/>
    <property type="match status" value="1"/>
</dbReference>
<dbReference type="InterPro" id="IPR023179">
    <property type="entry name" value="GTP-bd_ortho_bundle_sf"/>
</dbReference>
<dbReference type="GO" id="GO:0003924">
    <property type="term" value="F:GTPase activity"/>
    <property type="evidence" value="ECO:0007669"/>
    <property type="project" value="TreeGrafter"/>
</dbReference>
<keyword evidence="7" id="KW-0963">Cytoplasm</keyword>
<dbReference type="Gene3D" id="1.10.1580.10">
    <property type="match status" value="1"/>
</dbReference>
<protein>
    <recommendedName>
        <fullName evidence="1 7">Ribosome biogenesis GTPase A</fullName>
    </recommendedName>
</protein>
<organism evidence="10 11">
    <name type="scientific">Ornithinibacillus caprae</name>
    <dbReference type="NCBI Taxonomy" id="2678566"/>
    <lineage>
        <taxon>Bacteria</taxon>
        <taxon>Bacillati</taxon>
        <taxon>Bacillota</taxon>
        <taxon>Bacilli</taxon>
        <taxon>Bacillales</taxon>
        <taxon>Bacillaceae</taxon>
        <taxon>Ornithinibacillus</taxon>
    </lineage>
</organism>
<dbReference type="AlphaFoldDB" id="A0A6N8FKN2"/>
<keyword evidence="2" id="KW-0690">Ribosome biogenesis</keyword>
<dbReference type="EMBL" id="WOCA01000015">
    <property type="protein sequence ID" value="MUK89933.1"/>
    <property type="molecule type" value="Genomic_DNA"/>
</dbReference>
<name>A0A6N8FKN2_9BACI</name>
<dbReference type="InterPro" id="IPR016478">
    <property type="entry name" value="GTPase_MTG1"/>
</dbReference>
<comment type="function">
    <text evidence="5">Essential protein that is required for a late step of 50S ribosomal subunit assembly. Has GTPase activity that is stimulated by interaction with the immature 50S ribosome subunit. Binds to the 23S rRNA. Required for the association of ribosomal proteins rplP and rpmA with the large subunit.</text>
</comment>
<evidence type="ECO:0000256" key="5">
    <source>
        <dbReference type="ARBA" id="ARBA00025021"/>
    </source>
</evidence>
<dbReference type="NCBIfam" id="TIGR03596">
    <property type="entry name" value="GTPase_YlqF"/>
    <property type="match status" value="1"/>
</dbReference>